<sequence>MSQSNIEISQPKCIDGRSLQEWLCEFLSNNLPDMEIYLMPDKPHDFTGESGFFCNIDVDHHINKDELLSKICSISTDKTAYFYVQDVVEAACGDGVLDDSHYHVLFN</sequence>
<dbReference type="EMBL" id="CP097357">
    <property type="protein sequence ID" value="UYV29974.1"/>
    <property type="molecule type" value="Genomic_DNA"/>
</dbReference>
<protein>
    <submittedName>
        <fullName evidence="1">Uncharacterized protein</fullName>
    </submittedName>
</protein>
<dbReference type="AlphaFoldDB" id="A0AA46USK4"/>
<dbReference type="RefSeq" id="WP_264400259.1">
    <property type="nucleotide sequence ID" value="NZ_CP062152.1"/>
</dbReference>
<name>A0AA46USK4_VIBPH</name>
<geneLocation type="plasmid" evidence="1 2">
    <name>pVP-16-VB00198-1</name>
</geneLocation>
<proteinExistence type="predicted"/>
<keyword evidence="1" id="KW-0614">Plasmid</keyword>
<organism evidence="1 2">
    <name type="scientific">Vibrio parahaemolyticus</name>
    <dbReference type="NCBI Taxonomy" id="670"/>
    <lineage>
        <taxon>Bacteria</taxon>
        <taxon>Pseudomonadati</taxon>
        <taxon>Pseudomonadota</taxon>
        <taxon>Gammaproteobacteria</taxon>
        <taxon>Vibrionales</taxon>
        <taxon>Vibrionaceae</taxon>
        <taxon>Vibrio</taxon>
    </lineage>
</organism>
<evidence type="ECO:0000313" key="2">
    <source>
        <dbReference type="Proteomes" id="UP001163036"/>
    </source>
</evidence>
<gene>
    <name evidence="1" type="ORF">M5598_28730</name>
</gene>
<reference evidence="1" key="1">
    <citation type="submission" date="2022-05" db="EMBL/GenBank/DDBJ databases">
        <title>Megaplasmid of Vibrio parahaemolyticus.</title>
        <authorList>
            <person name="Strauch E."/>
            <person name="Borowiak M."/>
        </authorList>
    </citation>
    <scope>NUCLEOTIDE SEQUENCE</scope>
    <source>
        <strain evidence="1">16-VB00198</strain>
        <plasmid evidence="1">pVP-16-VB00198-1</plasmid>
    </source>
</reference>
<evidence type="ECO:0000313" key="1">
    <source>
        <dbReference type="EMBL" id="UYV29974.1"/>
    </source>
</evidence>
<accession>A0AA46USK4</accession>
<dbReference type="Proteomes" id="UP001163036">
    <property type="component" value="Plasmid pVP-16-VB00198-1"/>
</dbReference>